<dbReference type="PANTHER" id="PTHR19290:SF134">
    <property type="entry name" value="NEUROGENIC DIFFERENTIATION FACTOR 1"/>
    <property type="match status" value="1"/>
</dbReference>
<dbReference type="GO" id="GO:0000981">
    <property type="term" value="F:DNA-binding transcription factor activity, RNA polymerase II-specific"/>
    <property type="evidence" value="ECO:0007669"/>
    <property type="project" value="TreeGrafter"/>
</dbReference>
<dbReference type="WBParaSite" id="Gr19_v10_g13836.t1">
    <property type="protein sequence ID" value="Gr19_v10_g13836.t1"/>
    <property type="gene ID" value="Gr19_v10_g13836"/>
</dbReference>
<dbReference type="GO" id="GO:0045944">
    <property type="term" value="P:positive regulation of transcription by RNA polymerase II"/>
    <property type="evidence" value="ECO:0007669"/>
    <property type="project" value="TreeGrafter"/>
</dbReference>
<keyword evidence="3" id="KW-1185">Reference proteome</keyword>
<feature type="region of interest" description="Disordered" evidence="1">
    <location>
        <begin position="115"/>
        <end position="142"/>
    </location>
</feature>
<accession>A0A914H747</accession>
<organism evidence="3 4">
    <name type="scientific">Globodera rostochiensis</name>
    <name type="common">Golden nematode worm</name>
    <name type="synonym">Heterodera rostochiensis</name>
    <dbReference type="NCBI Taxonomy" id="31243"/>
    <lineage>
        <taxon>Eukaryota</taxon>
        <taxon>Metazoa</taxon>
        <taxon>Ecdysozoa</taxon>
        <taxon>Nematoda</taxon>
        <taxon>Chromadorea</taxon>
        <taxon>Rhabditida</taxon>
        <taxon>Tylenchina</taxon>
        <taxon>Tylenchomorpha</taxon>
        <taxon>Tylenchoidea</taxon>
        <taxon>Heteroderidae</taxon>
        <taxon>Heteroderinae</taxon>
        <taxon>Globodera</taxon>
    </lineage>
</organism>
<name>A0A914H747_GLORO</name>
<dbReference type="GO" id="GO:0005634">
    <property type="term" value="C:nucleus"/>
    <property type="evidence" value="ECO:0007669"/>
    <property type="project" value="TreeGrafter"/>
</dbReference>
<proteinExistence type="predicted"/>
<evidence type="ECO:0000313" key="3">
    <source>
        <dbReference type="Proteomes" id="UP000887572"/>
    </source>
</evidence>
<dbReference type="InterPro" id="IPR050359">
    <property type="entry name" value="bHLH_transcription_factors"/>
</dbReference>
<protein>
    <submittedName>
        <fullName evidence="4">BHLH domain-containing protein</fullName>
    </submittedName>
</protein>
<dbReference type="GO" id="GO:0046983">
    <property type="term" value="F:protein dimerization activity"/>
    <property type="evidence" value="ECO:0007669"/>
    <property type="project" value="InterPro"/>
</dbReference>
<dbReference type="SMART" id="SM00353">
    <property type="entry name" value="HLH"/>
    <property type="match status" value="1"/>
</dbReference>
<feature type="domain" description="BHLH" evidence="2">
    <location>
        <begin position="10"/>
        <end position="65"/>
    </location>
</feature>
<reference evidence="4" key="1">
    <citation type="submission" date="2022-11" db="UniProtKB">
        <authorList>
            <consortium name="WormBaseParasite"/>
        </authorList>
    </citation>
    <scope>IDENTIFICATION</scope>
</reference>
<feature type="compositionally biased region" description="Basic and acidic residues" evidence="1">
    <location>
        <begin position="123"/>
        <end position="136"/>
    </location>
</feature>
<dbReference type="Gene3D" id="4.10.280.10">
    <property type="entry name" value="Helix-loop-helix DNA-binding domain"/>
    <property type="match status" value="1"/>
</dbReference>
<dbReference type="InterPro" id="IPR036638">
    <property type="entry name" value="HLH_DNA-bd_sf"/>
</dbReference>
<evidence type="ECO:0000256" key="1">
    <source>
        <dbReference type="SAM" id="MobiDB-lite"/>
    </source>
</evidence>
<sequence>MSECLSKKQSRRMKANCRERNRMHGLNKALDILRVRVPIIAMCNQQQKLSKIETLRLARNYINALDQMAVNDAQMPSKVEYARMLCQELSATTSNQIAASFGIPPILLRTTAATPTQHQQYRNTDDHHSNNGEKMDVLSPNSGHIMPKVIRTECQQ</sequence>
<dbReference type="AlphaFoldDB" id="A0A914H747"/>
<dbReference type="PROSITE" id="PS50888">
    <property type="entry name" value="BHLH"/>
    <property type="match status" value="1"/>
</dbReference>
<dbReference type="Pfam" id="PF00010">
    <property type="entry name" value="HLH"/>
    <property type="match status" value="1"/>
</dbReference>
<dbReference type="GO" id="GO:0070888">
    <property type="term" value="F:E-box binding"/>
    <property type="evidence" value="ECO:0007669"/>
    <property type="project" value="TreeGrafter"/>
</dbReference>
<dbReference type="InterPro" id="IPR011598">
    <property type="entry name" value="bHLH_dom"/>
</dbReference>
<dbReference type="GO" id="GO:0061564">
    <property type="term" value="P:axon development"/>
    <property type="evidence" value="ECO:0007669"/>
    <property type="project" value="TreeGrafter"/>
</dbReference>
<dbReference type="Proteomes" id="UP000887572">
    <property type="component" value="Unplaced"/>
</dbReference>
<dbReference type="SUPFAM" id="SSF47459">
    <property type="entry name" value="HLH, helix-loop-helix DNA-binding domain"/>
    <property type="match status" value="1"/>
</dbReference>
<dbReference type="PANTHER" id="PTHR19290">
    <property type="entry name" value="BASIC HELIX-LOOP-HELIX PROTEIN NEUROGENIN-RELATED"/>
    <property type="match status" value="1"/>
</dbReference>
<evidence type="ECO:0000313" key="4">
    <source>
        <dbReference type="WBParaSite" id="Gr19_v10_g13836.t1"/>
    </source>
</evidence>
<dbReference type="GO" id="GO:0007423">
    <property type="term" value="P:sensory organ development"/>
    <property type="evidence" value="ECO:0007669"/>
    <property type="project" value="TreeGrafter"/>
</dbReference>
<evidence type="ECO:0000259" key="2">
    <source>
        <dbReference type="PROSITE" id="PS50888"/>
    </source>
</evidence>